<dbReference type="Proteomes" id="UP000056453">
    <property type="component" value="Unassembled WGS sequence"/>
</dbReference>
<protein>
    <recommendedName>
        <fullName evidence="2">Tyr recombinase domain-containing protein</fullName>
    </recommendedName>
</protein>
<keyword evidence="4" id="KW-1185">Reference proteome</keyword>
<accession>A0AAW3MR92</accession>
<dbReference type="InterPro" id="IPR002104">
    <property type="entry name" value="Integrase_catalytic"/>
</dbReference>
<feature type="domain" description="Tyr recombinase" evidence="2">
    <location>
        <begin position="148"/>
        <end position="337"/>
    </location>
</feature>
<keyword evidence="1" id="KW-0233">DNA recombination</keyword>
<evidence type="ECO:0000313" key="3">
    <source>
        <dbReference type="EMBL" id="KVP98104.1"/>
    </source>
</evidence>
<proteinExistence type="predicted"/>
<evidence type="ECO:0000313" key="4">
    <source>
        <dbReference type="Proteomes" id="UP000056453"/>
    </source>
</evidence>
<gene>
    <name evidence="3" type="ORF">WJ96_05910</name>
</gene>
<sequence length="338" mass="37999">MPLWTIGVLVTGRYAMSRAEVAHPTPNSDFWPAQSLDAWRSEPEKSFLAWLAQQRVVGVRQFRDSSRETYAAMFSWWLSVLAAKGLGLLEAAPHDATEFFSASEFEPVSRRRYLQLLDKVYRHLLCVGWTGKNPMTVELLKERELEIALPPGLDDASLTLVIGVLTNIPGWKGARDRCAAALLLGAGLRANELIHLRVGDVTEHYEIPIKPHSIHREHTTLILPDGPWRGWYQAWLAQRRELSIPGEVLCPGTPKGAPYSPSGLFRRVSAWLNPLNEGLPQTGPNLLRNTFARQALTCKRYTPLQVQEFLGHEELRATARHMEALKSTVETGDENLDI</sequence>
<dbReference type="SUPFAM" id="SSF56349">
    <property type="entry name" value="DNA breaking-rejoining enzymes"/>
    <property type="match status" value="1"/>
</dbReference>
<dbReference type="AlphaFoldDB" id="A0AAW3MR92"/>
<dbReference type="InterPro" id="IPR011010">
    <property type="entry name" value="DNA_brk_join_enz"/>
</dbReference>
<dbReference type="InterPro" id="IPR013762">
    <property type="entry name" value="Integrase-like_cat_sf"/>
</dbReference>
<dbReference type="PROSITE" id="PS51898">
    <property type="entry name" value="TYR_RECOMBINASE"/>
    <property type="match status" value="1"/>
</dbReference>
<reference evidence="3 4" key="1">
    <citation type="submission" date="2015-11" db="EMBL/GenBank/DDBJ databases">
        <title>Expanding the genomic diversity of Burkholderia species for the development of highly accurate diagnostics.</title>
        <authorList>
            <person name="Sahl J."/>
            <person name="Keim P."/>
            <person name="Wagner D."/>
        </authorList>
    </citation>
    <scope>NUCLEOTIDE SEQUENCE [LARGE SCALE GENOMIC DNA]</scope>
    <source>
        <strain evidence="3 4">MSMB1808WGS</strain>
    </source>
</reference>
<comment type="caution">
    <text evidence="3">The sequence shown here is derived from an EMBL/GenBank/DDBJ whole genome shotgun (WGS) entry which is preliminary data.</text>
</comment>
<evidence type="ECO:0000259" key="2">
    <source>
        <dbReference type="PROSITE" id="PS51898"/>
    </source>
</evidence>
<dbReference type="Pfam" id="PF00589">
    <property type="entry name" value="Phage_integrase"/>
    <property type="match status" value="1"/>
</dbReference>
<evidence type="ECO:0000256" key="1">
    <source>
        <dbReference type="ARBA" id="ARBA00023172"/>
    </source>
</evidence>
<dbReference type="GO" id="GO:0015074">
    <property type="term" value="P:DNA integration"/>
    <property type="evidence" value="ECO:0007669"/>
    <property type="project" value="InterPro"/>
</dbReference>
<organism evidence="3 4">
    <name type="scientific">Burkholderia ubonensis</name>
    <dbReference type="NCBI Taxonomy" id="101571"/>
    <lineage>
        <taxon>Bacteria</taxon>
        <taxon>Pseudomonadati</taxon>
        <taxon>Pseudomonadota</taxon>
        <taxon>Betaproteobacteria</taxon>
        <taxon>Burkholderiales</taxon>
        <taxon>Burkholderiaceae</taxon>
        <taxon>Burkholderia</taxon>
        <taxon>Burkholderia cepacia complex</taxon>
    </lineage>
</organism>
<dbReference type="GO" id="GO:0006310">
    <property type="term" value="P:DNA recombination"/>
    <property type="evidence" value="ECO:0007669"/>
    <property type="project" value="UniProtKB-KW"/>
</dbReference>
<dbReference type="GO" id="GO:0003677">
    <property type="term" value="F:DNA binding"/>
    <property type="evidence" value="ECO:0007669"/>
    <property type="project" value="InterPro"/>
</dbReference>
<dbReference type="EMBL" id="LPBJ01000047">
    <property type="protein sequence ID" value="KVP98104.1"/>
    <property type="molecule type" value="Genomic_DNA"/>
</dbReference>
<dbReference type="Gene3D" id="1.10.443.10">
    <property type="entry name" value="Intergrase catalytic core"/>
    <property type="match status" value="1"/>
</dbReference>
<name>A0AAW3MR92_9BURK</name>